<sequence length="173" mass="19692">MKIEFPFSGSALPDKYGVNAAAIQKYHDKNLISFPFKVTNIPQGATSIAFSLIDHDTVPIIGFSWIHWLAANIQITAQSAVEIEENASQRQLFLQGTNSYISSLEPYDEKENVTQRYVGPRPRGGVHDYTLTVYALDAVLNLKAGFYYPDLLREIEKHFLCKSYVKLKYEKRK</sequence>
<organism evidence="1 2">
    <name type="scientific">Clostridium moutaii</name>
    <dbReference type="NCBI Taxonomy" id="3240932"/>
    <lineage>
        <taxon>Bacteria</taxon>
        <taxon>Bacillati</taxon>
        <taxon>Bacillota</taxon>
        <taxon>Clostridia</taxon>
        <taxon>Eubacteriales</taxon>
        <taxon>Clostridiaceae</taxon>
        <taxon>Clostridium</taxon>
    </lineage>
</organism>
<evidence type="ECO:0000313" key="2">
    <source>
        <dbReference type="Proteomes" id="UP001564657"/>
    </source>
</evidence>
<name>A0ABV4BT80_9CLOT</name>
<protein>
    <submittedName>
        <fullName evidence="1">YbhB/YbcL family Raf kinase inhibitor-like protein</fullName>
    </submittedName>
</protein>
<comment type="caution">
    <text evidence="1">The sequence shown here is derived from an EMBL/GenBank/DDBJ whole genome shotgun (WGS) entry which is preliminary data.</text>
</comment>
<dbReference type="Proteomes" id="UP001564657">
    <property type="component" value="Unassembled WGS sequence"/>
</dbReference>
<dbReference type="InterPro" id="IPR005247">
    <property type="entry name" value="YbhB_YbcL/LppC-like"/>
</dbReference>
<accession>A0ABV4BT80</accession>
<dbReference type="NCBIfam" id="TIGR00481">
    <property type="entry name" value="YbhB/YbcL family Raf kinase inhibitor-like protein"/>
    <property type="match status" value="1"/>
</dbReference>
<dbReference type="RefSeq" id="WP_369705896.1">
    <property type="nucleotide sequence ID" value="NZ_JBGEWD010000036.1"/>
</dbReference>
<reference evidence="1 2" key="1">
    <citation type="submission" date="2024-08" db="EMBL/GenBank/DDBJ databases">
        <title>Clostridium lapicellarii sp. nov., and Clostridium renhuaiense sp. nov., two species isolated from the mud in a fermentation cellar used for producing sauce-flavour Chinese liquors.</title>
        <authorList>
            <person name="Yang F."/>
            <person name="Wang H."/>
            <person name="Chen L.Q."/>
            <person name="Zhou N."/>
            <person name="Lu J.J."/>
            <person name="Pu X.X."/>
            <person name="Wan B."/>
            <person name="Wang L."/>
            <person name="Liu S.J."/>
        </authorList>
    </citation>
    <scope>NUCLEOTIDE SEQUENCE [LARGE SCALE GENOMIC DNA]</scope>
    <source>
        <strain evidence="1 2">MT-5</strain>
    </source>
</reference>
<evidence type="ECO:0000313" key="1">
    <source>
        <dbReference type="EMBL" id="MEY8001999.1"/>
    </source>
</evidence>
<keyword evidence="1" id="KW-0649">Protein kinase inhibitor</keyword>
<dbReference type="Gene3D" id="3.90.280.10">
    <property type="entry name" value="PEBP-like"/>
    <property type="match status" value="1"/>
</dbReference>
<dbReference type="Pfam" id="PF01161">
    <property type="entry name" value="PBP"/>
    <property type="match status" value="1"/>
</dbReference>
<dbReference type="GO" id="GO:0004860">
    <property type="term" value="F:protein kinase inhibitor activity"/>
    <property type="evidence" value="ECO:0007669"/>
    <property type="project" value="UniProtKB-KW"/>
</dbReference>
<dbReference type="SUPFAM" id="SSF49777">
    <property type="entry name" value="PEBP-like"/>
    <property type="match status" value="1"/>
</dbReference>
<dbReference type="CDD" id="cd00865">
    <property type="entry name" value="PEBP_bact_arch"/>
    <property type="match status" value="1"/>
</dbReference>
<proteinExistence type="predicted"/>
<dbReference type="EMBL" id="JBGEWD010000036">
    <property type="protein sequence ID" value="MEY8001999.1"/>
    <property type="molecule type" value="Genomic_DNA"/>
</dbReference>
<keyword evidence="2" id="KW-1185">Reference proteome</keyword>
<dbReference type="InterPro" id="IPR008914">
    <property type="entry name" value="PEBP"/>
</dbReference>
<gene>
    <name evidence="1" type="ORF">AB8U03_17770</name>
</gene>
<dbReference type="InterPro" id="IPR036610">
    <property type="entry name" value="PEBP-like_sf"/>
</dbReference>